<dbReference type="PROSITE" id="PS50914">
    <property type="entry name" value="BON"/>
    <property type="match status" value="1"/>
</dbReference>
<reference evidence="8 9" key="1">
    <citation type="journal article" date="2015" name="Genome Announc.">
        <title>Genome Sequence of Mushroom Soft-Rot Pathogen Janthinobacterium agaricidamnosum.</title>
        <authorList>
            <person name="Graupner K."/>
            <person name="Lackner G."/>
            <person name="Hertweck C."/>
        </authorList>
    </citation>
    <scope>NUCLEOTIDE SEQUENCE [LARGE SCALE GENOMIC DNA]</scope>
    <source>
        <strain evidence="9">NBRC 102515 / DSM 9628</strain>
    </source>
</reference>
<evidence type="ECO:0000313" key="8">
    <source>
        <dbReference type="EMBL" id="CDG85692.1"/>
    </source>
</evidence>
<evidence type="ECO:0000256" key="5">
    <source>
        <dbReference type="ARBA" id="ARBA00070588"/>
    </source>
</evidence>
<dbReference type="eggNOG" id="COG2823">
    <property type="taxonomic scope" value="Bacteria"/>
</dbReference>
<name>W0VEC9_9BURK</name>
<accession>W0VEC9</accession>
<feature type="domain" description="BON" evidence="7">
    <location>
        <begin position="34"/>
        <end position="101"/>
    </location>
</feature>
<sequence>MKRFLSAFLSAVLLLSVAACASTATREGTGEYVDDTVITAKVKAALVDDPQLKAREINVETFKGTVQLSGFVSSRDDISKAVALTRGIKGVTSVKNSMVVK</sequence>
<feature type="chain" id="PRO_5004798817" description="Osmotically-inducible protein Y" evidence="6">
    <location>
        <begin position="22"/>
        <end position="101"/>
    </location>
</feature>
<dbReference type="InterPro" id="IPR014004">
    <property type="entry name" value="Transpt-assoc_nodulatn_dom_bac"/>
</dbReference>
<keyword evidence="4" id="KW-0574">Periplasm</keyword>
<keyword evidence="2 6" id="KW-0732">Signal</keyword>
<dbReference type="KEGG" id="jag:GJA_5093"/>
<dbReference type="Pfam" id="PF04972">
    <property type="entry name" value="BON"/>
    <property type="match status" value="1"/>
</dbReference>
<protein>
    <recommendedName>
        <fullName evidence="5">Osmotically-inducible protein Y</fullName>
    </recommendedName>
</protein>
<evidence type="ECO:0000313" key="9">
    <source>
        <dbReference type="Proteomes" id="UP000027604"/>
    </source>
</evidence>
<dbReference type="OrthoDB" id="7360581at2"/>
<dbReference type="AlphaFoldDB" id="W0VEC9"/>
<evidence type="ECO:0000259" key="7">
    <source>
        <dbReference type="PROSITE" id="PS50914"/>
    </source>
</evidence>
<dbReference type="FunFam" id="3.30.1340.30:FF:000001">
    <property type="entry name" value="Molecular chaperone OsmY"/>
    <property type="match status" value="1"/>
</dbReference>
<dbReference type="EMBL" id="HG322949">
    <property type="protein sequence ID" value="CDG85692.1"/>
    <property type="molecule type" value="Genomic_DNA"/>
</dbReference>
<dbReference type="SMART" id="SM00749">
    <property type="entry name" value="BON"/>
    <property type="match status" value="1"/>
</dbReference>
<organism evidence="8 9">
    <name type="scientific">Janthinobacterium agaricidamnosum NBRC 102515 = DSM 9628</name>
    <dbReference type="NCBI Taxonomy" id="1349767"/>
    <lineage>
        <taxon>Bacteria</taxon>
        <taxon>Pseudomonadati</taxon>
        <taxon>Pseudomonadota</taxon>
        <taxon>Betaproteobacteria</taxon>
        <taxon>Burkholderiales</taxon>
        <taxon>Oxalobacteraceae</taxon>
        <taxon>Janthinobacterium</taxon>
    </lineage>
</organism>
<dbReference type="Gene3D" id="3.30.1340.30">
    <property type="match status" value="1"/>
</dbReference>
<evidence type="ECO:0000256" key="2">
    <source>
        <dbReference type="ARBA" id="ARBA00022729"/>
    </source>
</evidence>
<dbReference type="RefSeq" id="WP_038497352.1">
    <property type="nucleotide sequence ID" value="NZ_BCTH01000044.1"/>
</dbReference>
<dbReference type="InterPro" id="IPR007055">
    <property type="entry name" value="BON_dom"/>
</dbReference>
<dbReference type="Proteomes" id="UP000027604">
    <property type="component" value="Chromosome I"/>
</dbReference>
<keyword evidence="9" id="KW-1185">Reference proteome</keyword>
<evidence type="ECO:0000256" key="4">
    <source>
        <dbReference type="ARBA" id="ARBA00022764"/>
    </source>
</evidence>
<proteinExistence type="predicted"/>
<dbReference type="PANTHER" id="PTHR34606">
    <property type="entry name" value="BON DOMAIN-CONTAINING PROTEIN"/>
    <property type="match status" value="1"/>
</dbReference>
<gene>
    <name evidence="8" type="ORF">GJA_5093</name>
</gene>
<dbReference type="PROSITE" id="PS51257">
    <property type="entry name" value="PROKAR_LIPOPROTEIN"/>
    <property type="match status" value="1"/>
</dbReference>
<dbReference type="InterPro" id="IPR051686">
    <property type="entry name" value="Lipoprotein_DolP"/>
</dbReference>
<dbReference type="GO" id="GO:0042597">
    <property type="term" value="C:periplasmic space"/>
    <property type="evidence" value="ECO:0007669"/>
    <property type="project" value="UniProtKB-SubCell"/>
</dbReference>
<dbReference type="PATRIC" id="fig|1349767.4.peg.1703"/>
<dbReference type="PANTHER" id="PTHR34606:SF16">
    <property type="entry name" value="BON DOMAIN-CONTAINING PROTEIN"/>
    <property type="match status" value="1"/>
</dbReference>
<comment type="subcellular location">
    <subcellularLocation>
        <location evidence="1">Periplasm</location>
    </subcellularLocation>
</comment>
<keyword evidence="3" id="KW-0677">Repeat</keyword>
<dbReference type="STRING" id="1349767.GJA_5093"/>
<evidence type="ECO:0000256" key="6">
    <source>
        <dbReference type="SAM" id="SignalP"/>
    </source>
</evidence>
<dbReference type="HOGENOM" id="CLU_098552_3_0_4"/>
<feature type="signal peptide" evidence="6">
    <location>
        <begin position="1"/>
        <end position="21"/>
    </location>
</feature>
<evidence type="ECO:0000256" key="3">
    <source>
        <dbReference type="ARBA" id="ARBA00022737"/>
    </source>
</evidence>
<evidence type="ECO:0000256" key="1">
    <source>
        <dbReference type="ARBA" id="ARBA00004418"/>
    </source>
</evidence>